<evidence type="ECO:0000256" key="2">
    <source>
        <dbReference type="ARBA" id="ARBA00022737"/>
    </source>
</evidence>
<name>A0A2U1LTA2_ARTAN</name>
<organism evidence="4 5">
    <name type="scientific">Artemisia annua</name>
    <name type="common">Sweet wormwood</name>
    <dbReference type="NCBI Taxonomy" id="35608"/>
    <lineage>
        <taxon>Eukaryota</taxon>
        <taxon>Viridiplantae</taxon>
        <taxon>Streptophyta</taxon>
        <taxon>Embryophyta</taxon>
        <taxon>Tracheophyta</taxon>
        <taxon>Spermatophyta</taxon>
        <taxon>Magnoliopsida</taxon>
        <taxon>eudicotyledons</taxon>
        <taxon>Gunneridae</taxon>
        <taxon>Pentapetalae</taxon>
        <taxon>asterids</taxon>
        <taxon>campanulids</taxon>
        <taxon>Asterales</taxon>
        <taxon>Asteraceae</taxon>
        <taxon>Asteroideae</taxon>
        <taxon>Anthemideae</taxon>
        <taxon>Artemisiinae</taxon>
        <taxon>Artemisia</taxon>
    </lineage>
</organism>
<dbReference type="SUPFAM" id="SSF52058">
    <property type="entry name" value="L domain-like"/>
    <property type="match status" value="1"/>
</dbReference>
<evidence type="ECO:0000313" key="5">
    <source>
        <dbReference type="Proteomes" id="UP000245207"/>
    </source>
</evidence>
<dbReference type="Gene3D" id="3.80.10.10">
    <property type="entry name" value="Ribonuclease Inhibitor"/>
    <property type="match status" value="1"/>
</dbReference>
<accession>A0A2U1LTA2</accession>
<dbReference type="Pfam" id="PF20160">
    <property type="entry name" value="C-JID"/>
    <property type="match status" value="1"/>
</dbReference>
<dbReference type="Proteomes" id="UP000245207">
    <property type="component" value="Unassembled WGS sequence"/>
</dbReference>
<dbReference type="InterPro" id="IPR050715">
    <property type="entry name" value="LRR-SigEffector_domain"/>
</dbReference>
<evidence type="ECO:0000259" key="3">
    <source>
        <dbReference type="Pfam" id="PF20160"/>
    </source>
</evidence>
<dbReference type="OrthoDB" id="1936883at2759"/>
<keyword evidence="1" id="KW-0433">Leucine-rich repeat</keyword>
<dbReference type="PANTHER" id="PTHR45752">
    <property type="entry name" value="LEUCINE-RICH REPEAT-CONTAINING"/>
    <property type="match status" value="1"/>
</dbReference>
<reference evidence="4 5" key="1">
    <citation type="journal article" date="2018" name="Mol. Plant">
        <title>The genome of Artemisia annua provides insight into the evolution of Asteraceae family and artemisinin biosynthesis.</title>
        <authorList>
            <person name="Shen Q."/>
            <person name="Zhang L."/>
            <person name="Liao Z."/>
            <person name="Wang S."/>
            <person name="Yan T."/>
            <person name="Shi P."/>
            <person name="Liu M."/>
            <person name="Fu X."/>
            <person name="Pan Q."/>
            <person name="Wang Y."/>
            <person name="Lv Z."/>
            <person name="Lu X."/>
            <person name="Zhang F."/>
            <person name="Jiang W."/>
            <person name="Ma Y."/>
            <person name="Chen M."/>
            <person name="Hao X."/>
            <person name="Li L."/>
            <person name="Tang Y."/>
            <person name="Lv G."/>
            <person name="Zhou Y."/>
            <person name="Sun X."/>
            <person name="Brodelius P.E."/>
            <person name="Rose J.K.C."/>
            <person name="Tang K."/>
        </authorList>
    </citation>
    <scope>NUCLEOTIDE SEQUENCE [LARGE SCALE GENOMIC DNA]</scope>
    <source>
        <strain evidence="5">cv. Huhao1</strain>
        <tissue evidence="4">Leaf</tissue>
    </source>
</reference>
<comment type="caution">
    <text evidence="4">The sequence shown here is derived from an EMBL/GenBank/DDBJ whole genome shotgun (WGS) entry which is preliminary data.</text>
</comment>
<keyword evidence="5" id="KW-1185">Reference proteome</keyword>
<dbReference type="AlphaFoldDB" id="A0A2U1LTA2"/>
<dbReference type="InterPro" id="IPR032675">
    <property type="entry name" value="LRR_dom_sf"/>
</dbReference>
<proteinExistence type="predicted"/>
<evidence type="ECO:0000256" key="1">
    <source>
        <dbReference type="ARBA" id="ARBA00022614"/>
    </source>
</evidence>
<dbReference type="EMBL" id="PKPP01007869">
    <property type="protein sequence ID" value="PWA52214.1"/>
    <property type="molecule type" value="Genomic_DNA"/>
</dbReference>
<dbReference type="PANTHER" id="PTHR45752:SF195">
    <property type="entry name" value="LEUCINE-RICH REPEAT (LRR) FAMILY PROTEIN-RELATED"/>
    <property type="match status" value="1"/>
</dbReference>
<evidence type="ECO:0000313" key="4">
    <source>
        <dbReference type="EMBL" id="PWA52214.1"/>
    </source>
</evidence>
<gene>
    <name evidence="4" type="ORF">CTI12_AA456960</name>
</gene>
<keyword evidence="2" id="KW-0677">Repeat</keyword>
<protein>
    <submittedName>
        <fullName evidence="4">Leucine-rich repeat-containing protein</fullName>
    </submittedName>
</protein>
<sequence length="434" mass="49355">MAVKIDWFIDVGLVVLTTTAAVKDTTVASRSGFLKFYRSRVCEGVFLYLDLFLLNFKKLKILHVGWSTSLTKTGNFIGLENLEELSLCDCKNLKELDISIGCLQKLVHLDLIGCKQLKRLPWEMIFKLTSLQKLYLCNIHNIWEISHEVGSLVLLKQLHFDKNRFSSLPNSLCQLHQLTRIVLYQCTKLKSIPDLPPSIKELRAIACINLVNLPSNCSELQFLTTLQLDNCSKLGSKGFTLLLPLLPSQLRDIEAANCGSLDVTPFDSMRKAYIFPAKVFKESLTSTKGIYIGLSGEELPEWCTYRNSGNVLSFVAPLKHNDNKICGVILCATIDKDCRYDQSHPRIYNKTKRTRHRFPGIRVIFCYTGISPNYYNNVSKMIMFYPLNDKTLVVEASYTVVLQFRDDVSVKSCGLRWIYEDDVVDSGLVFKDAK</sequence>
<dbReference type="InterPro" id="IPR045344">
    <property type="entry name" value="C-JID"/>
</dbReference>
<feature type="domain" description="C-JID" evidence="3">
    <location>
        <begin position="294"/>
        <end position="423"/>
    </location>
</feature>